<protein>
    <submittedName>
        <fullName evidence="1">Uncharacterized protein</fullName>
    </submittedName>
</protein>
<comment type="caution">
    <text evidence="1">The sequence shown here is derived from an EMBL/GenBank/DDBJ whole genome shotgun (WGS) entry which is preliminary data.</text>
</comment>
<organism evidence="1 2">
    <name type="scientific">Geosmithia morbida</name>
    <dbReference type="NCBI Taxonomy" id="1094350"/>
    <lineage>
        <taxon>Eukaryota</taxon>
        <taxon>Fungi</taxon>
        <taxon>Dikarya</taxon>
        <taxon>Ascomycota</taxon>
        <taxon>Pezizomycotina</taxon>
        <taxon>Sordariomycetes</taxon>
        <taxon>Hypocreomycetidae</taxon>
        <taxon>Hypocreales</taxon>
        <taxon>Bionectriaceae</taxon>
        <taxon>Geosmithia</taxon>
    </lineage>
</organism>
<dbReference type="AlphaFoldDB" id="A0A9P5CXW9"/>
<evidence type="ECO:0000313" key="1">
    <source>
        <dbReference type="EMBL" id="KAF4119748.1"/>
    </source>
</evidence>
<accession>A0A9P5CXW9</accession>
<sequence>MESSLFSFFTYFPSLSSALHLSFRSSESSGGLRNLD</sequence>
<name>A0A9P5CXW9_9HYPO</name>
<dbReference type="EMBL" id="JAANYQ010000021">
    <property type="protein sequence ID" value="KAF4119748.1"/>
    <property type="molecule type" value="Genomic_DNA"/>
</dbReference>
<dbReference type="GeneID" id="55970642"/>
<dbReference type="Proteomes" id="UP000749293">
    <property type="component" value="Unassembled WGS sequence"/>
</dbReference>
<gene>
    <name evidence="1" type="ORF">GMORB2_4414</name>
</gene>
<evidence type="ECO:0000313" key="2">
    <source>
        <dbReference type="Proteomes" id="UP000749293"/>
    </source>
</evidence>
<proteinExistence type="predicted"/>
<dbReference type="RefSeq" id="XP_035318400.1">
    <property type="nucleotide sequence ID" value="XM_035466389.1"/>
</dbReference>
<keyword evidence="2" id="KW-1185">Reference proteome</keyword>
<reference evidence="1" key="1">
    <citation type="submission" date="2020-03" db="EMBL/GenBank/DDBJ databases">
        <title>Site-based positive gene gene selection in Geosmithia morbida across the United States reveals a broad range of putative effectors and factors for local host and environmental adapation.</title>
        <authorList>
            <person name="Onufrak A."/>
            <person name="Murdoch R.W."/>
            <person name="Gazis R."/>
            <person name="Huff M."/>
            <person name="Staton M."/>
            <person name="Klingeman W."/>
            <person name="Hadziabdic D."/>
        </authorList>
    </citation>
    <scope>NUCLEOTIDE SEQUENCE</scope>
    <source>
        <strain evidence="1">1262</strain>
    </source>
</reference>